<dbReference type="Proteomes" id="UP000694865">
    <property type="component" value="Unplaced"/>
</dbReference>
<keyword evidence="3" id="KW-1185">Reference proteome</keyword>
<comment type="similarity">
    <text evidence="1">Belongs to the CDK5RAP3 family.</text>
</comment>
<evidence type="ECO:0000256" key="1">
    <source>
        <dbReference type="ARBA" id="ARBA00007478"/>
    </source>
</evidence>
<dbReference type="PANTHER" id="PTHR14894:SF0">
    <property type="entry name" value="CDK5 REGULATORY SUBUNIT-ASSOCIATED PROTEIN 3"/>
    <property type="match status" value="1"/>
</dbReference>
<dbReference type="GeneID" id="100377362"/>
<dbReference type="RefSeq" id="XP_002732101.1">
    <property type="nucleotide sequence ID" value="XM_002732055.2"/>
</dbReference>
<dbReference type="InterPro" id="IPR008491">
    <property type="entry name" value="CDK5RAP3"/>
</dbReference>
<protein>
    <submittedName>
        <fullName evidence="4">CDK5 regulatory subunit-associated protein 3-like</fullName>
    </submittedName>
</protein>
<feature type="coiled-coil region" evidence="2">
    <location>
        <begin position="136"/>
        <end position="163"/>
    </location>
</feature>
<sequence length="495" mass="56647">MQGVELTQDQIDNLPIDISATKLLDWLIDRRHVDRKWLSSALVIREKINNAIQDMPAVDEITQLVSGTYINYFHCCRIVELLKETEAGSKNIFGYYSSTRMKDWQEIIKLYEKDNIYLAEAADMLIRNVSYEIPGLKKQIAKCEQSQKDCERKEKDYESSAAEQREQYNTACKQFGIQGKKVKSELLQLVKDLPVFYEDVVEKTKNLQKTCDFYKEFVCFTSAGSSDSESKLETTSLVRYIINNGNTTVYQWRTGEAPSRVEEIQMDISDDDDNKSQEDEIDWGDLDEGEVDYGITVDQAGIEVQSESTDDGDLNVSEKGVAMGMDALTVLDSPSMRSTFIDELLELEGFLLQRLNEMKGESDILSASQFQSAPVILQMQGTEQVNTMLAQVQAILKQLTTVRIQQLFLIKGSPKYVDKLTDTLKEKLEHGEKMLASKKAVIDKRHSFLEEQRKLEPKLDILIKRTKELQAKIEVEISKRYKNRPVNLMGSIRQL</sequence>
<organism evidence="3 4">
    <name type="scientific">Saccoglossus kowalevskii</name>
    <name type="common">Acorn worm</name>
    <dbReference type="NCBI Taxonomy" id="10224"/>
    <lineage>
        <taxon>Eukaryota</taxon>
        <taxon>Metazoa</taxon>
        <taxon>Hemichordata</taxon>
        <taxon>Enteropneusta</taxon>
        <taxon>Harrimaniidae</taxon>
        <taxon>Saccoglossus</taxon>
    </lineage>
</organism>
<accession>A0ABM0GKT5</accession>
<reference evidence="4" key="1">
    <citation type="submission" date="2025-08" db="UniProtKB">
        <authorList>
            <consortium name="RefSeq"/>
        </authorList>
    </citation>
    <scope>IDENTIFICATION</scope>
    <source>
        <tissue evidence="4">Testes</tissue>
    </source>
</reference>
<name>A0ABM0GKT5_SACKO</name>
<evidence type="ECO:0000256" key="2">
    <source>
        <dbReference type="SAM" id="Coils"/>
    </source>
</evidence>
<proteinExistence type="inferred from homology"/>
<evidence type="ECO:0000313" key="3">
    <source>
        <dbReference type="Proteomes" id="UP000694865"/>
    </source>
</evidence>
<dbReference type="Pfam" id="PF05600">
    <property type="entry name" value="CDK5RAP3"/>
    <property type="match status" value="1"/>
</dbReference>
<gene>
    <name evidence="4" type="primary">LOC100377362</name>
</gene>
<dbReference type="PANTHER" id="PTHR14894">
    <property type="entry name" value="CDK5 REGULATORY SUBUNIT-ASSOCIATED PROTEIN 3"/>
    <property type="match status" value="1"/>
</dbReference>
<evidence type="ECO:0000313" key="4">
    <source>
        <dbReference type="RefSeq" id="XP_002732101.1"/>
    </source>
</evidence>
<keyword evidence="2" id="KW-0175">Coiled coil</keyword>